<name>A0A835NJE4_9PASS</name>
<dbReference type="PRINTS" id="PR02087">
    <property type="entry name" value="HAUSAUGMINL1"/>
</dbReference>
<comment type="caution">
    <text evidence="12">The sequence shown here is derived from an EMBL/GenBank/DDBJ whole genome shotgun (WGS) entry which is preliminary data.</text>
</comment>
<evidence type="ECO:0000256" key="11">
    <source>
        <dbReference type="SAM" id="MobiDB-lite"/>
    </source>
</evidence>
<evidence type="ECO:0000256" key="8">
    <source>
        <dbReference type="ARBA" id="ARBA00023212"/>
    </source>
</evidence>
<comment type="subcellular location">
    <subcellularLocation>
        <location evidence="1">Cytoplasm</location>
        <location evidence="1">Cytoskeleton</location>
        <location evidence="1">Spindle</location>
    </subcellularLocation>
</comment>
<evidence type="ECO:0000256" key="2">
    <source>
        <dbReference type="ARBA" id="ARBA00005479"/>
    </source>
</evidence>
<dbReference type="AlphaFoldDB" id="A0A835NJE4"/>
<keyword evidence="7 10" id="KW-0175">Coiled coil</keyword>
<keyword evidence="5" id="KW-0493">Microtubule</keyword>
<evidence type="ECO:0000313" key="12">
    <source>
        <dbReference type="EMBL" id="KAG0115799.1"/>
    </source>
</evidence>
<evidence type="ECO:0000256" key="1">
    <source>
        <dbReference type="ARBA" id="ARBA00004186"/>
    </source>
</evidence>
<dbReference type="GO" id="GO:0005829">
    <property type="term" value="C:cytosol"/>
    <property type="evidence" value="ECO:0007669"/>
    <property type="project" value="TreeGrafter"/>
</dbReference>
<keyword evidence="4" id="KW-0132">Cell division</keyword>
<reference evidence="13 14" key="2">
    <citation type="journal article" date="2021" name="J. Hered.">
        <title>Feather Gene Expression Elucidates the Developmental Basis of Plumage Iridescence in African Starlings.</title>
        <authorList>
            <person name="Rubenstein D.R."/>
            <person name="Corvelo A."/>
            <person name="MacManes M.D."/>
            <person name="Maia R."/>
            <person name="Narzisi G."/>
            <person name="Rousaki A."/>
            <person name="Vandenabeele P."/>
            <person name="Shawkey M.D."/>
            <person name="Solomon J."/>
        </authorList>
    </citation>
    <scope>NUCLEOTIDE SEQUENCE [LARGE SCALE GENOMIC DNA]</scope>
    <source>
        <strain evidence="13">SS15</strain>
    </source>
</reference>
<dbReference type="GO" id="GO:0051301">
    <property type="term" value="P:cell division"/>
    <property type="evidence" value="ECO:0007669"/>
    <property type="project" value="UniProtKB-KW"/>
</dbReference>
<dbReference type="GO" id="GO:0005874">
    <property type="term" value="C:microtubule"/>
    <property type="evidence" value="ECO:0007669"/>
    <property type="project" value="UniProtKB-KW"/>
</dbReference>
<protein>
    <submittedName>
        <fullName evidence="12">HAUS augmin-like complex subunit 1</fullName>
    </submittedName>
</protein>
<keyword evidence="8" id="KW-0206">Cytoskeleton</keyword>
<dbReference type="EMBL" id="JADDUC020000004">
    <property type="protein sequence ID" value="KAI1240264.1"/>
    <property type="molecule type" value="Genomic_DNA"/>
</dbReference>
<dbReference type="GO" id="GO:0051225">
    <property type="term" value="P:spindle assembly"/>
    <property type="evidence" value="ECO:0007669"/>
    <property type="project" value="InterPro"/>
</dbReference>
<organism evidence="12">
    <name type="scientific">Lamprotornis superbus</name>
    <dbReference type="NCBI Taxonomy" id="245042"/>
    <lineage>
        <taxon>Eukaryota</taxon>
        <taxon>Metazoa</taxon>
        <taxon>Chordata</taxon>
        <taxon>Craniata</taxon>
        <taxon>Vertebrata</taxon>
        <taxon>Euteleostomi</taxon>
        <taxon>Archelosauria</taxon>
        <taxon>Archosauria</taxon>
        <taxon>Dinosauria</taxon>
        <taxon>Saurischia</taxon>
        <taxon>Theropoda</taxon>
        <taxon>Coelurosauria</taxon>
        <taxon>Aves</taxon>
        <taxon>Neognathae</taxon>
        <taxon>Neoaves</taxon>
        <taxon>Telluraves</taxon>
        <taxon>Australaves</taxon>
        <taxon>Passeriformes</taxon>
        <taxon>Sturnidae</taxon>
        <taxon>Lamprotornis</taxon>
    </lineage>
</organism>
<dbReference type="PANTHER" id="PTHR31570:SF1">
    <property type="entry name" value="HAUS AUGMIN-LIKE COMPLEX SUBUNIT 1"/>
    <property type="match status" value="1"/>
</dbReference>
<evidence type="ECO:0000256" key="7">
    <source>
        <dbReference type="ARBA" id="ARBA00023054"/>
    </source>
</evidence>
<sequence>VTLWLKKIYGDVPIPQYEVNERNVDILYEVMECNEERDKDVTLLIEDMKDRTAKYEAEAEYWQDILGESLGLSQGNLPQEATADLTDLVESALELELEDTSLTSFYSAISYMTSELYKTKSKNEEMELKLKTLTKKLTSALMMEKQLEEDVEKLKESQEAERAKAEIRSKNLKFLEDKSKDLKIKIKEAEDELLAMGLDQSLTHEALVKSSEELAALQKEIEPLKKELESYHDLPLSIPLARVIVEEARKELLHLAMKCCTSCGAWGCSPLPTPTEQLHHSRAAAPYFTAPDLESSRARLSGELPEHSHVLLPSTGNSRKNNLQQLHPSHVSQLSCPQRTQRKSADSCQ</sequence>
<evidence type="ECO:0000313" key="14">
    <source>
        <dbReference type="Proteomes" id="UP000618051"/>
    </source>
</evidence>
<dbReference type="Proteomes" id="UP000618051">
    <property type="component" value="Unassembled WGS sequence"/>
</dbReference>
<evidence type="ECO:0000256" key="4">
    <source>
        <dbReference type="ARBA" id="ARBA00022618"/>
    </source>
</evidence>
<keyword evidence="3" id="KW-0963">Cytoplasm</keyword>
<dbReference type="OrthoDB" id="5372507at2759"/>
<keyword evidence="14" id="KW-1185">Reference proteome</keyword>
<comment type="similarity">
    <text evidence="2">Belongs to the HAUS1 family.</text>
</comment>
<feature type="non-terminal residue" evidence="12">
    <location>
        <position position="1"/>
    </location>
</feature>
<proteinExistence type="inferred from homology"/>
<dbReference type="Pfam" id="PF25762">
    <property type="entry name" value="HAUS1"/>
    <property type="match status" value="1"/>
</dbReference>
<dbReference type="EMBL" id="JADDUC010000202">
    <property type="protein sequence ID" value="KAG0115799.1"/>
    <property type="molecule type" value="Genomic_DNA"/>
</dbReference>
<gene>
    <name evidence="13" type="ORF">IHE44_0011723</name>
    <name evidence="12" type="ORF">IHE44_005433</name>
</gene>
<feature type="compositionally biased region" description="Polar residues" evidence="11">
    <location>
        <begin position="314"/>
        <end position="339"/>
    </location>
</feature>
<dbReference type="GO" id="GO:0005819">
    <property type="term" value="C:spindle"/>
    <property type="evidence" value="ECO:0007669"/>
    <property type="project" value="UniProtKB-SubCell"/>
</dbReference>
<keyword evidence="6" id="KW-0498">Mitosis</keyword>
<accession>A0A835NJE4</accession>
<dbReference type="InterPro" id="IPR026243">
    <property type="entry name" value="HAUS1"/>
</dbReference>
<reference evidence="13" key="3">
    <citation type="submission" date="2022-01" db="EMBL/GenBank/DDBJ databases">
        <authorList>
            <person name="Rubenstein D.R."/>
        </authorList>
    </citation>
    <scope>NUCLEOTIDE SEQUENCE</scope>
    <source>
        <strain evidence="13">SS15</strain>
        <tissue evidence="13">Liver</tissue>
    </source>
</reference>
<evidence type="ECO:0000256" key="10">
    <source>
        <dbReference type="SAM" id="Coils"/>
    </source>
</evidence>
<evidence type="ECO:0000256" key="5">
    <source>
        <dbReference type="ARBA" id="ARBA00022701"/>
    </source>
</evidence>
<dbReference type="GO" id="GO:0070652">
    <property type="term" value="C:HAUS complex"/>
    <property type="evidence" value="ECO:0007669"/>
    <property type="project" value="InterPro"/>
</dbReference>
<dbReference type="GO" id="GO:0007098">
    <property type="term" value="P:centrosome cycle"/>
    <property type="evidence" value="ECO:0007669"/>
    <property type="project" value="TreeGrafter"/>
</dbReference>
<evidence type="ECO:0000256" key="3">
    <source>
        <dbReference type="ARBA" id="ARBA00022490"/>
    </source>
</evidence>
<evidence type="ECO:0000256" key="6">
    <source>
        <dbReference type="ARBA" id="ARBA00022776"/>
    </source>
</evidence>
<keyword evidence="9" id="KW-0131">Cell cycle</keyword>
<dbReference type="PANTHER" id="PTHR31570">
    <property type="entry name" value="HAUS AUGMIN-LIKE COMPLEX SUBUNIT 1"/>
    <property type="match status" value="1"/>
</dbReference>
<feature type="region of interest" description="Disordered" evidence="11">
    <location>
        <begin position="305"/>
        <end position="349"/>
    </location>
</feature>
<feature type="coiled-coil region" evidence="10">
    <location>
        <begin position="116"/>
        <end position="234"/>
    </location>
</feature>
<feature type="non-terminal residue" evidence="12">
    <location>
        <position position="349"/>
    </location>
</feature>
<evidence type="ECO:0000313" key="13">
    <source>
        <dbReference type="EMBL" id="KAI1240264.1"/>
    </source>
</evidence>
<reference evidence="12" key="1">
    <citation type="submission" date="2020-10" db="EMBL/GenBank/DDBJ databases">
        <title>Feather gene expression reveals the developmental basis of iridescence in African starlings.</title>
        <authorList>
            <person name="Rubenstein D.R."/>
        </authorList>
    </citation>
    <scope>NUCLEOTIDE SEQUENCE</scope>
    <source>
        <strain evidence="12">SS15</strain>
        <tissue evidence="12">Liver</tissue>
    </source>
</reference>
<evidence type="ECO:0000256" key="9">
    <source>
        <dbReference type="ARBA" id="ARBA00023306"/>
    </source>
</evidence>